<protein>
    <submittedName>
        <fullName evidence="1">Uncharacterized protein</fullName>
    </submittedName>
</protein>
<sequence>MHKTLHPEVLGFVDSKRYDATVKGWCFHVSREKMLLRVIIDGVVADVEEVERPDVAKHYKGDVGFGWSFDRKAFGYQLQMCIDFEWHTVFEDAYTLVTDAATVAPSFLVVDGFYKDPDSVREFALHQNLVQHPNNHKGIRSDAVYRFPGLKERFEALLGTPIRNWEGYGTNGCFQINMAGEQAVYHADTQTYAGVIFLTPNAPGQAGTQFFRSKDGISRPTPLTHDAVFKGGFLDSTKFEKLDVVGNVYNRLVLFDAHMIHAADTYFGKVREDGRLIQLFFFDI</sequence>
<organism evidence="1">
    <name type="scientific">viral metagenome</name>
    <dbReference type="NCBI Taxonomy" id="1070528"/>
    <lineage>
        <taxon>unclassified sequences</taxon>
        <taxon>metagenomes</taxon>
        <taxon>organismal metagenomes</taxon>
    </lineage>
</organism>
<dbReference type="AlphaFoldDB" id="A0A6C0LA32"/>
<name>A0A6C0LA32_9ZZZZ</name>
<evidence type="ECO:0000313" key="1">
    <source>
        <dbReference type="EMBL" id="QHU26162.1"/>
    </source>
</evidence>
<proteinExistence type="predicted"/>
<dbReference type="EMBL" id="MN740437">
    <property type="protein sequence ID" value="QHU26162.1"/>
    <property type="molecule type" value="Genomic_DNA"/>
</dbReference>
<reference evidence="1" key="1">
    <citation type="journal article" date="2020" name="Nature">
        <title>Giant virus diversity and host interactions through global metagenomics.</title>
        <authorList>
            <person name="Schulz F."/>
            <person name="Roux S."/>
            <person name="Paez-Espino D."/>
            <person name="Jungbluth S."/>
            <person name="Walsh D.A."/>
            <person name="Denef V.J."/>
            <person name="McMahon K.D."/>
            <person name="Konstantinidis K.T."/>
            <person name="Eloe-Fadrosh E.A."/>
            <person name="Kyrpides N.C."/>
            <person name="Woyke T."/>
        </authorList>
    </citation>
    <scope>NUCLEOTIDE SEQUENCE</scope>
    <source>
        <strain evidence="1">GVMAG-M-3300027759-16</strain>
    </source>
</reference>
<accession>A0A6C0LA32</accession>